<dbReference type="GO" id="GO:0046872">
    <property type="term" value="F:metal ion binding"/>
    <property type="evidence" value="ECO:0007669"/>
    <property type="project" value="UniProtKB-KW"/>
</dbReference>
<dbReference type="InterPro" id="IPR036397">
    <property type="entry name" value="RNaseH_sf"/>
</dbReference>
<dbReference type="GO" id="GO:0016787">
    <property type="term" value="F:hydrolase activity"/>
    <property type="evidence" value="ECO:0007669"/>
    <property type="project" value="UniProtKB-KW"/>
</dbReference>
<keyword evidence="2" id="KW-0479">Metal-binding</keyword>
<gene>
    <name evidence="11" type="ORF">DYB36_010781</name>
</gene>
<evidence type="ECO:0000256" key="8">
    <source>
        <dbReference type="ARBA" id="ARBA00022932"/>
    </source>
</evidence>
<dbReference type="AlphaFoldDB" id="A0A397BRS7"/>
<evidence type="ECO:0000259" key="10">
    <source>
        <dbReference type="PROSITE" id="PS50994"/>
    </source>
</evidence>
<evidence type="ECO:0000256" key="7">
    <source>
        <dbReference type="ARBA" id="ARBA00022918"/>
    </source>
</evidence>
<dbReference type="GO" id="GO:0006310">
    <property type="term" value="P:DNA recombination"/>
    <property type="evidence" value="ECO:0007669"/>
    <property type="project" value="UniProtKB-KW"/>
</dbReference>
<keyword evidence="5" id="KW-0460">Magnesium</keyword>
<dbReference type="GO" id="GO:0003964">
    <property type="term" value="F:RNA-directed DNA polymerase activity"/>
    <property type="evidence" value="ECO:0007669"/>
    <property type="project" value="UniProtKB-KW"/>
</dbReference>
<dbReference type="GO" id="GO:0015074">
    <property type="term" value="P:DNA integration"/>
    <property type="evidence" value="ECO:0007669"/>
    <property type="project" value="UniProtKB-KW"/>
</dbReference>
<keyword evidence="8" id="KW-0239">DNA-directed DNA polymerase</keyword>
<dbReference type="GO" id="GO:0003676">
    <property type="term" value="F:nucleic acid binding"/>
    <property type="evidence" value="ECO:0007669"/>
    <property type="project" value="InterPro"/>
</dbReference>
<name>A0A397BRS7_APHAT</name>
<dbReference type="InterPro" id="IPR001584">
    <property type="entry name" value="Integrase_cat-core"/>
</dbReference>
<evidence type="ECO:0000256" key="3">
    <source>
        <dbReference type="ARBA" id="ARBA00022759"/>
    </source>
</evidence>
<evidence type="ECO:0000256" key="1">
    <source>
        <dbReference type="ARBA" id="ARBA00022722"/>
    </source>
</evidence>
<sequence>MKAKSETAINFPKFQVLVERQFGAQLKTVITDNAKEYLSSACRTVIDMASSNCTQTSTRRWRTALPKANYTLVNKVRCIIQEAGLDFRYWGEALSYVVYTENRSSTKALGGGTPFEALYEPVDRPGQDEDDTDMFMSGHTNEPDLIDALDQGPRAISSRHAYVLEAFTYILLLKVSADGTRFEYRFYDIVTPGVLPDVPTRDFQRSIRPDPRAINIGFNMRRILSIPPNQPLPPGVNQVAVVNLRDVMDLVIRSI</sequence>
<keyword evidence="1" id="KW-0540">Nuclease</keyword>
<proteinExistence type="predicted"/>
<keyword evidence="6" id="KW-0229">DNA integration</keyword>
<keyword evidence="8" id="KW-0548">Nucleotidyltransferase</keyword>
<dbReference type="GO" id="GO:0004519">
    <property type="term" value="F:endonuclease activity"/>
    <property type="evidence" value="ECO:0007669"/>
    <property type="project" value="UniProtKB-KW"/>
</dbReference>
<keyword evidence="9" id="KW-0233">DNA recombination</keyword>
<evidence type="ECO:0000313" key="12">
    <source>
        <dbReference type="Proteomes" id="UP000265427"/>
    </source>
</evidence>
<dbReference type="PANTHER" id="PTHR42648:SF11">
    <property type="entry name" value="TRANSPOSON TY4-P GAG-POL POLYPROTEIN"/>
    <property type="match status" value="1"/>
</dbReference>
<dbReference type="SUPFAM" id="SSF53098">
    <property type="entry name" value="Ribonuclease H-like"/>
    <property type="match status" value="1"/>
</dbReference>
<dbReference type="PANTHER" id="PTHR42648">
    <property type="entry name" value="TRANSPOSASE, PUTATIVE-RELATED"/>
    <property type="match status" value="1"/>
</dbReference>
<comment type="caution">
    <text evidence="11">The sequence shown here is derived from an EMBL/GenBank/DDBJ whole genome shotgun (WGS) entry which is preliminary data.</text>
</comment>
<dbReference type="Gene3D" id="3.30.420.10">
    <property type="entry name" value="Ribonuclease H-like superfamily/Ribonuclease H"/>
    <property type="match status" value="1"/>
</dbReference>
<keyword evidence="4" id="KW-0378">Hydrolase</keyword>
<protein>
    <recommendedName>
        <fullName evidence="10">Integrase catalytic domain-containing protein</fullName>
    </recommendedName>
</protein>
<keyword evidence="8" id="KW-0808">Transferase</keyword>
<evidence type="ECO:0000256" key="5">
    <source>
        <dbReference type="ARBA" id="ARBA00022842"/>
    </source>
</evidence>
<dbReference type="InterPro" id="IPR039537">
    <property type="entry name" value="Retrotran_Ty1/copia-like"/>
</dbReference>
<evidence type="ECO:0000256" key="9">
    <source>
        <dbReference type="ARBA" id="ARBA00023172"/>
    </source>
</evidence>
<dbReference type="InterPro" id="IPR012337">
    <property type="entry name" value="RNaseH-like_sf"/>
</dbReference>
<dbReference type="EMBL" id="QUSZ01002093">
    <property type="protein sequence ID" value="RHY23488.1"/>
    <property type="molecule type" value="Genomic_DNA"/>
</dbReference>
<evidence type="ECO:0000256" key="2">
    <source>
        <dbReference type="ARBA" id="ARBA00022723"/>
    </source>
</evidence>
<reference evidence="11 12" key="1">
    <citation type="submission" date="2018-08" db="EMBL/GenBank/DDBJ databases">
        <title>Aphanomyces genome sequencing and annotation.</title>
        <authorList>
            <person name="Minardi D."/>
            <person name="Oidtmann B."/>
            <person name="Van Der Giezen M."/>
            <person name="Studholme D.J."/>
        </authorList>
    </citation>
    <scope>NUCLEOTIDE SEQUENCE [LARGE SCALE GENOMIC DNA]</scope>
    <source>
        <strain evidence="11 12">Kv</strain>
    </source>
</reference>
<dbReference type="PROSITE" id="PS50994">
    <property type="entry name" value="INTEGRASE"/>
    <property type="match status" value="1"/>
</dbReference>
<evidence type="ECO:0000313" key="11">
    <source>
        <dbReference type="EMBL" id="RHY23488.1"/>
    </source>
</evidence>
<keyword evidence="7" id="KW-0695">RNA-directed DNA polymerase</keyword>
<feature type="domain" description="Integrase catalytic" evidence="10">
    <location>
        <begin position="1"/>
        <end position="122"/>
    </location>
</feature>
<evidence type="ECO:0000256" key="6">
    <source>
        <dbReference type="ARBA" id="ARBA00022908"/>
    </source>
</evidence>
<dbReference type="GO" id="GO:0003887">
    <property type="term" value="F:DNA-directed DNA polymerase activity"/>
    <property type="evidence" value="ECO:0007669"/>
    <property type="project" value="UniProtKB-KW"/>
</dbReference>
<dbReference type="Proteomes" id="UP000265427">
    <property type="component" value="Unassembled WGS sequence"/>
</dbReference>
<accession>A0A397BRS7</accession>
<organism evidence="11 12">
    <name type="scientific">Aphanomyces astaci</name>
    <name type="common">Crayfish plague agent</name>
    <dbReference type="NCBI Taxonomy" id="112090"/>
    <lineage>
        <taxon>Eukaryota</taxon>
        <taxon>Sar</taxon>
        <taxon>Stramenopiles</taxon>
        <taxon>Oomycota</taxon>
        <taxon>Saprolegniomycetes</taxon>
        <taxon>Saprolegniales</taxon>
        <taxon>Verrucalvaceae</taxon>
        <taxon>Aphanomyces</taxon>
    </lineage>
</organism>
<evidence type="ECO:0000256" key="4">
    <source>
        <dbReference type="ARBA" id="ARBA00022801"/>
    </source>
</evidence>
<keyword evidence="3" id="KW-0255">Endonuclease</keyword>